<dbReference type="EMBL" id="SOBK01000011">
    <property type="protein sequence ID" value="TDT86708.1"/>
    <property type="molecule type" value="Genomic_DNA"/>
</dbReference>
<name>A0A126QSE4_9BACT</name>
<gene>
    <name evidence="1" type="ORF">AWY79_17665</name>
    <name evidence="2" type="ORF">EDC59_11126</name>
</gene>
<dbReference type="AlphaFoldDB" id="A0A126QSE4"/>
<evidence type="ECO:0000313" key="4">
    <source>
        <dbReference type="Proteomes" id="UP000295506"/>
    </source>
</evidence>
<dbReference type="SUPFAM" id="SSF81901">
    <property type="entry name" value="HCP-like"/>
    <property type="match status" value="1"/>
</dbReference>
<accession>A0A126QSE4</accession>
<dbReference type="SMART" id="SM00671">
    <property type="entry name" value="SEL1"/>
    <property type="match status" value="2"/>
</dbReference>
<dbReference type="KEGG" id="dej:AWY79_17665"/>
<dbReference type="OrthoDB" id="9792653at2"/>
<dbReference type="Proteomes" id="UP000055611">
    <property type="component" value="Chromosome"/>
</dbReference>
<dbReference type="Pfam" id="PF08238">
    <property type="entry name" value="Sel1"/>
    <property type="match status" value="2"/>
</dbReference>
<proteinExistence type="predicted"/>
<organism evidence="2 4">
    <name type="scientific">Pseudodesulfovibrio indicus</name>
    <dbReference type="NCBI Taxonomy" id="1716143"/>
    <lineage>
        <taxon>Bacteria</taxon>
        <taxon>Pseudomonadati</taxon>
        <taxon>Thermodesulfobacteriota</taxon>
        <taxon>Desulfovibrionia</taxon>
        <taxon>Desulfovibrionales</taxon>
        <taxon>Desulfovibrionaceae</taxon>
    </lineage>
</organism>
<dbReference type="Proteomes" id="UP000295506">
    <property type="component" value="Unassembled WGS sequence"/>
</dbReference>
<sequence>MSWKDILTQAVKDVIEINRKVWEEEIKPSLQFQSAMKAMIEQDYVSAFNLHIQVVKNNPIAMYHVGCMLFTGRGVAKDYMLGFETIKAASACIPQALISIAQIYSIGYPGIPPNKKSALKWFTISTVVDQEFSALRRDKIEHELTDDEILDAQKEAKEWIETHPEWNTWIEGKAYEAIMQQQIKQSFAD</sequence>
<dbReference type="InterPro" id="IPR011990">
    <property type="entry name" value="TPR-like_helical_dom_sf"/>
</dbReference>
<dbReference type="InterPro" id="IPR006597">
    <property type="entry name" value="Sel1-like"/>
</dbReference>
<dbReference type="EMBL" id="CP014206">
    <property type="protein sequence ID" value="AMK12802.1"/>
    <property type="molecule type" value="Genomic_DNA"/>
</dbReference>
<dbReference type="RefSeq" id="WP_066806750.1">
    <property type="nucleotide sequence ID" value="NZ_CP014206.1"/>
</dbReference>
<protein>
    <submittedName>
        <fullName evidence="2">Sel1 repeat-containing protein</fullName>
    </submittedName>
</protein>
<dbReference type="Gene3D" id="1.25.40.10">
    <property type="entry name" value="Tetratricopeptide repeat domain"/>
    <property type="match status" value="1"/>
</dbReference>
<reference evidence="1 3" key="1">
    <citation type="journal article" date="2016" name="Front. Microbiol.">
        <title>Genome Sequence of the Piezophilic, Mesophilic Sulfate-Reducing Bacterium Desulfovibrio indicus J2T.</title>
        <authorList>
            <person name="Cao J."/>
            <person name="Maignien L."/>
            <person name="Shao Z."/>
            <person name="Alain K."/>
            <person name="Jebbar M."/>
        </authorList>
    </citation>
    <scope>NUCLEOTIDE SEQUENCE [LARGE SCALE GENOMIC DNA]</scope>
    <source>
        <strain evidence="1 3">J2</strain>
    </source>
</reference>
<keyword evidence="3" id="KW-1185">Reference proteome</keyword>
<reference evidence="2 4" key="2">
    <citation type="submission" date="2019-03" db="EMBL/GenBank/DDBJ databases">
        <title>Genomic Encyclopedia of Type Strains, Phase IV (KMG-IV): sequencing the most valuable type-strain genomes for metagenomic binning, comparative biology and taxonomic classification.</title>
        <authorList>
            <person name="Goeker M."/>
        </authorList>
    </citation>
    <scope>NUCLEOTIDE SEQUENCE [LARGE SCALE GENOMIC DNA]</scope>
    <source>
        <strain evidence="2 4">DSM 101483</strain>
    </source>
</reference>
<evidence type="ECO:0000313" key="1">
    <source>
        <dbReference type="EMBL" id="AMK12802.1"/>
    </source>
</evidence>
<evidence type="ECO:0000313" key="2">
    <source>
        <dbReference type="EMBL" id="TDT86708.1"/>
    </source>
</evidence>
<evidence type="ECO:0000313" key="3">
    <source>
        <dbReference type="Proteomes" id="UP000055611"/>
    </source>
</evidence>